<feature type="region of interest" description="Disordered" evidence="6">
    <location>
        <begin position="15"/>
        <end position="36"/>
    </location>
</feature>
<sequence length="226" mass="23932">MSSYQFVNSLASCYQQAGRPSPDGPQSPDYYPQVSYPGCYSPQQYTSGYMQQSPSGMMDYTQLHGSNHQRLASHLQPLGHPAGPVSPALNNNTVTNLSGSTSCKFADSTTTSSGIASPQDLTTSSSGPGGPRSTPPKTGLHSPSGARAPSAPAPTSQTSSSPASSISSSSSTTQGTAAKSPAQPGQNPPQIYPWMKRVHLGQKRPHLIRWPEEPFERQMTHEWGAN</sequence>
<dbReference type="PROSITE" id="PS00032">
    <property type="entry name" value="ANTENNAPEDIA"/>
    <property type="match status" value="1"/>
</dbReference>
<dbReference type="InterPro" id="IPR001827">
    <property type="entry name" value="Homeobox_Antennapedia_CS"/>
</dbReference>
<dbReference type="EMBL" id="OV725082">
    <property type="protein sequence ID" value="CAH1405287.1"/>
    <property type="molecule type" value="Genomic_DNA"/>
</dbReference>
<dbReference type="AlphaFoldDB" id="A0A9P0HPD5"/>
<accession>A0A9P0HPD5</accession>
<proteinExistence type="predicted"/>
<protein>
    <recommendedName>
        <fullName evidence="9">Sex combs reduced</fullName>
    </recommendedName>
</protein>
<name>A0A9P0HPD5_NEZVI</name>
<dbReference type="OrthoDB" id="6159439at2759"/>
<dbReference type="Proteomes" id="UP001152798">
    <property type="component" value="Chromosome 6"/>
</dbReference>
<gene>
    <name evidence="7" type="ORF">NEZAVI_LOCUS13524</name>
</gene>
<dbReference type="GO" id="GO:0005634">
    <property type="term" value="C:nucleus"/>
    <property type="evidence" value="ECO:0007669"/>
    <property type="project" value="UniProtKB-SubCell"/>
</dbReference>
<keyword evidence="4" id="KW-0371">Homeobox</keyword>
<evidence type="ECO:0000313" key="7">
    <source>
        <dbReference type="EMBL" id="CAH1405287.1"/>
    </source>
</evidence>
<evidence type="ECO:0000256" key="6">
    <source>
        <dbReference type="SAM" id="MobiDB-lite"/>
    </source>
</evidence>
<evidence type="ECO:0000256" key="4">
    <source>
        <dbReference type="ARBA" id="ARBA00023155"/>
    </source>
</evidence>
<feature type="compositionally biased region" description="Low complexity" evidence="6">
    <location>
        <begin position="122"/>
        <end position="180"/>
    </location>
</feature>
<dbReference type="GO" id="GO:0003700">
    <property type="term" value="F:DNA-binding transcription factor activity"/>
    <property type="evidence" value="ECO:0007669"/>
    <property type="project" value="InterPro"/>
</dbReference>
<evidence type="ECO:0000256" key="1">
    <source>
        <dbReference type="ARBA" id="ARBA00004123"/>
    </source>
</evidence>
<feature type="region of interest" description="Disordered" evidence="6">
    <location>
        <begin position="106"/>
        <end position="195"/>
    </location>
</feature>
<feature type="region of interest" description="Disordered" evidence="6">
    <location>
        <begin position="74"/>
        <end position="93"/>
    </location>
</feature>
<feature type="compositionally biased region" description="Polar residues" evidence="6">
    <location>
        <begin position="106"/>
        <end position="121"/>
    </location>
</feature>
<evidence type="ECO:0000256" key="5">
    <source>
        <dbReference type="ARBA" id="ARBA00023242"/>
    </source>
</evidence>
<evidence type="ECO:0008006" key="9">
    <source>
        <dbReference type="Google" id="ProtNLM"/>
    </source>
</evidence>
<keyword evidence="2" id="KW-0217">Developmental protein</keyword>
<dbReference type="GO" id="GO:0003677">
    <property type="term" value="F:DNA binding"/>
    <property type="evidence" value="ECO:0007669"/>
    <property type="project" value="UniProtKB-KW"/>
</dbReference>
<keyword evidence="8" id="KW-1185">Reference proteome</keyword>
<evidence type="ECO:0000256" key="2">
    <source>
        <dbReference type="ARBA" id="ARBA00022473"/>
    </source>
</evidence>
<evidence type="ECO:0000256" key="3">
    <source>
        <dbReference type="ARBA" id="ARBA00023125"/>
    </source>
</evidence>
<reference evidence="7" key="1">
    <citation type="submission" date="2022-01" db="EMBL/GenBank/DDBJ databases">
        <authorList>
            <person name="King R."/>
        </authorList>
    </citation>
    <scope>NUCLEOTIDE SEQUENCE</scope>
</reference>
<keyword evidence="5" id="KW-0539">Nucleus</keyword>
<keyword evidence="3" id="KW-0238">DNA-binding</keyword>
<comment type="subcellular location">
    <subcellularLocation>
        <location evidence="1">Nucleus</location>
    </subcellularLocation>
</comment>
<organism evidence="7 8">
    <name type="scientific">Nezara viridula</name>
    <name type="common">Southern green stink bug</name>
    <name type="synonym">Cimex viridulus</name>
    <dbReference type="NCBI Taxonomy" id="85310"/>
    <lineage>
        <taxon>Eukaryota</taxon>
        <taxon>Metazoa</taxon>
        <taxon>Ecdysozoa</taxon>
        <taxon>Arthropoda</taxon>
        <taxon>Hexapoda</taxon>
        <taxon>Insecta</taxon>
        <taxon>Pterygota</taxon>
        <taxon>Neoptera</taxon>
        <taxon>Paraneoptera</taxon>
        <taxon>Hemiptera</taxon>
        <taxon>Heteroptera</taxon>
        <taxon>Panheteroptera</taxon>
        <taxon>Pentatomomorpha</taxon>
        <taxon>Pentatomoidea</taxon>
        <taxon>Pentatomidae</taxon>
        <taxon>Pentatominae</taxon>
        <taxon>Nezara</taxon>
    </lineage>
</organism>
<evidence type="ECO:0000313" key="8">
    <source>
        <dbReference type="Proteomes" id="UP001152798"/>
    </source>
</evidence>